<dbReference type="GO" id="GO:0006013">
    <property type="term" value="P:mannose metabolic process"/>
    <property type="evidence" value="ECO:0007669"/>
    <property type="project" value="InterPro"/>
</dbReference>
<keyword evidence="5 16" id="KW-0479">Metal-binding</keyword>
<keyword evidence="9 19" id="KW-1133">Transmembrane helix</keyword>
<reference evidence="22" key="1">
    <citation type="submission" date="2025-08" db="UniProtKB">
        <authorList>
            <consortium name="RefSeq"/>
        </authorList>
    </citation>
    <scope>IDENTIFICATION</scope>
    <source>
        <tissue evidence="22">Gonad</tissue>
    </source>
</reference>
<protein>
    <recommendedName>
        <fullName evidence="16">Alpha-mannosidase</fullName>
        <ecNumber evidence="16">3.2.1.-</ecNumber>
    </recommendedName>
</protein>
<keyword evidence="12" id="KW-1015">Disulfide bond</keyword>
<dbReference type="AlphaFoldDB" id="A0A6P4YYM6"/>
<evidence type="ECO:0000256" key="8">
    <source>
        <dbReference type="ARBA" id="ARBA00022968"/>
    </source>
</evidence>
<dbReference type="InterPro" id="IPR028995">
    <property type="entry name" value="Glyco_hydro_57/38_cen_sf"/>
</dbReference>
<sequence length="1158" mass="132300">MKKYVALFGSCMFLVAFFSMYLMLDQLNLHGSLRGRVAMEMGQTELDFIKDKMENLENDIHHNQQIIDEIRNSVKQIIGGENMSKYIPVQRNIPALVEEVPESPVQAKIEAGDCSFVERQGEHRDDVQMLDVLDLLPFDNPDGGVWKQGFDIHYTDRDWDEQPLKVFVVPHSHNDPGWIKTVDRYYLDQTQHILNNMVDKLKVDSRRKFIWAEISFFSMWWDNIDAEKKEAVKKLVENGQLEIVTGGWVMTDEAITHYYAMIDQLIEGHEWIKRNLGIKPRSGWAIDPFGHSPTMAYLLKRMGLQNMVVQRVHYSVKKQLAKEKQLEFMWRQNWDHGASSDMLCHMMPFYSYDVPHTCGPDPKVCCQFDFKRLPGGRVNCPWKVPPVPINDNNVAERAKLLLDQYRKKSKLYRSNIVLIPLGDDFRYDKAIEWDQQYGNYQKLFDYMNGQPNWHVEAQFGTLSDYFDAMWDRAGLQPGSSGLGYPVLSGDFFSYADREDHYWSGYYTSRPFYKNLDRVLEAHARAAEIIFSLALAHSRHIDVPSFPAKNAYQMLIGARKSLGLFQHHDAITGTAKDFVVVDYGTRLLRSIMDMKRVMIDSAHFLMSEDKQQYDPETTTTFFDMDEKRINHDALPEKPILQLNQQTKEVVFYNSVAQARHEVVRLRVSSSTVEVQDASGKVIPSQTNLVWTAAQDSSTTEYELVFIVNVPPLGLSKYLIRDAGSEVNNPYNAPSQITLYNTGSPDSSVRGVFHISRPISDNRDFTIENSRLRAKFSGTTGLLQSVTTVKDGKETAVSVEFLMYGTRETKKDKSGAYLFLPDGEARTLDSSGKAVIRVIRGKILSEVHVLMKHVEHVITLHRSPGIDGWSLEISNIVDIRDQRNRELCMRLKTDLKNNNEFFSDLNGFQMQRRKTLSKLPLQANYYPMSTMAYLQDQDTRMTLHSAQSLGVGSLQEGWLEVMLDRRLNQDDNRGLQQGLLDNKRTPNQFRLLLERRHQRTSSPNGGGRQTGVDYPSLTSHSVSQLLNHPVYAFIRNKLPGEGPSGDVKLSSSVQPLVKALPCDIHFVNLRTVQAMEAPAPTQESVLLLHRKGFDCSFPANGLSCSTTGGKVPLEDLFRDLDLTDIKATTLSLMYDGQVLNSKSTLQLDPMEINAYRIRLD</sequence>
<dbReference type="GO" id="GO:0004572">
    <property type="term" value="F:mannosyl-oligosaccharide 1,3-1,6-alpha-mannosidase activity"/>
    <property type="evidence" value="ECO:0007669"/>
    <property type="project" value="UniProtKB-EC"/>
</dbReference>
<dbReference type="GO" id="GO:0006491">
    <property type="term" value="P:N-glycan processing"/>
    <property type="evidence" value="ECO:0007669"/>
    <property type="project" value="TreeGrafter"/>
</dbReference>
<dbReference type="GO" id="GO:0000139">
    <property type="term" value="C:Golgi membrane"/>
    <property type="evidence" value="ECO:0007669"/>
    <property type="project" value="UniProtKB-SubCell"/>
</dbReference>
<dbReference type="InterPro" id="IPR015341">
    <property type="entry name" value="Glyco_hydro_38_cen"/>
</dbReference>
<evidence type="ECO:0000256" key="10">
    <source>
        <dbReference type="ARBA" id="ARBA00023034"/>
    </source>
</evidence>
<dbReference type="Gene3D" id="3.20.110.10">
    <property type="entry name" value="Glycoside hydrolase 38, N terminal domain"/>
    <property type="match status" value="1"/>
</dbReference>
<evidence type="ECO:0000256" key="3">
    <source>
        <dbReference type="ARBA" id="ARBA00009792"/>
    </source>
</evidence>
<evidence type="ECO:0000313" key="21">
    <source>
        <dbReference type="Proteomes" id="UP000515135"/>
    </source>
</evidence>
<dbReference type="InterPro" id="IPR037094">
    <property type="entry name" value="Glyco_hydro_38_cen_sf"/>
</dbReference>
<dbReference type="SUPFAM" id="SSF74650">
    <property type="entry name" value="Galactose mutarotase-like"/>
    <property type="match status" value="1"/>
</dbReference>
<evidence type="ECO:0000256" key="7">
    <source>
        <dbReference type="ARBA" id="ARBA00022833"/>
    </source>
</evidence>
<dbReference type="SMART" id="SM00872">
    <property type="entry name" value="Alpha-mann_mid"/>
    <property type="match status" value="1"/>
</dbReference>
<feature type="coiled-coil region" evidence="17">
    <location>
        <begin position="39"/>
        <end position="73"/>
    </location>
</feature>
<dbReference type="KEGG" id="bbel:109468568"/>
<dbReference type="GO" id="GO:0030246">
    <property type="term" value="F:carbohydrate binding"/>
    <property type="evidence" value="ECO:0007669"/>
    <property type="project" value="InterPro"/>
</dbReference>
<evidence type="ECO:0000256" key="16">
    <source>
        <dbReference type="RuleBase" id="RU361199"/>
    </source>
</evidence>
<keyword evidence="17" id="KW-0175">Coiled coil</keyword>
<dbReference type="OrthoDB" id="10261055at2759"/>
<keyword evidence="7 16" id="KW-0862">Zinc</keyword>
<evidence type="ECO:0000256" key="9">
    <source>
        <dbReference type="ARBA" id="ARBA00022989"/>
    </source>
</evidence>
<proteinExistence type="inferred from homology"/>
<dbReference type="GO" id="GO:0046872">
    <property type="term" value="F:metal ion binding"/>
    <property type="evidence" value="ECO:0007669"/>
    <property type="project" value="UniProtKB-KW"/>
</dbReference>
<dbReference type="FunFam" id="3.20.110.10:FF:000003">
    <property type="entry name" value="Alpha-mannosidase"/>
    <property type="match status" value="1"/>
</dbReference>
<evidence type="ECO:0000259" key="20">
    <source>
        <dbReference type="SMART" id="SM00872"/>
    </source>
</evidence>
<evidence type="ECO:0000313" key="22">
    <source>
        <dbReference type="RefSeq" id="XP_019622401.1"/>
    </source>
</evidence>
<accession>A0A6P4YYM6</accession>
<dbReference type="InterPro" id="IPR011330">
    <property type="entry name" value="Glyco_hydro/deAcase_b/a-brl"/>
</dbReference>
<dbReference type="Pfam" id="PF07748">
    <property type="entry name" value="Glyco_hydro_38C"/>
    <property type="match status" value="1"/>
</dbReference>
<dbReference type="InterPro" id="IPR050843">
    <property type="entry name" value="Glycosyl_Hydrlase_38"/>
</dbReference>
<dbReference type="FunFam" id="2.60.40.1180:FF:000019">
    <property type="entry name" value="Alpha-mannosidase 2"/>
    <property type="match status" value="1"/>
</dbReference>
<evidence type="ECO:0000256" key="19">
    <source>
        <dbReference type="SAM" id="Phobius"/>
    </source>
</evidence>
<name>A0A6P4YYM6_BRABE</name>
<keyword evidence="11 19" id="KW-0472">Membrane</keyword>
<dbReference type="InterPro" id="IPR048534">
    <property type="entry name" value="Man2a1-like_dom"/>
</dbReference>
<dbReference type="FunFam" id="1.20.1270.50:FF:000001">
    <property type="entry name" value="Alpha-mannosidase"/>
    <property type="match status" value="1"/>
</dbReference>
<dbReference type="FunFam" id="2.70.98.30:FF:000002">
    <property type="entry name" value="Alpha-mannosidase"/>
    <property type="match status" value="1"/>
</dbReference>
<dbReference type="InterPro" id="IPR011013">
    <property type="entry name" value="Gal_mutarotase_sf_dom"/>
</dbReference>
<dbReference type="Proteomes" id="UP000515135">
    <property type="component" value="Unplaced"/>
</dbReference>
<evidence type="ECO:0000256" key="14">
    <source>
        <dbReference type="ARBA" id="ARBA00059516"/>
    </source>
</evidence>
<dbReference type="RefSeq" id="XP_019622401.1">
    <property type="nucleotide sequence ID" value="XM_019766842.1"/>
</dbReference>
<dbReference type="PANTHER" id="PTHR11607:SF3">
    <property type="entry name" value="LYSOSOMAL ALPHA-MANNOSIDASE"/>
    <property type="match status" value="1"/>
</dbReference>
<comment type="pathway">
    <text evidence="2">Protein modification; protein glycosylation.</text>
</comment>
<keyword evidence="8" id="KW-0735">Signal-anchor</keyword>
<evidence type="ECO:0000256" key="4">
    <source>
        <dbReference type="ARBA" id="ARBA00022692"/>
    </source>
</evidence>
<dbReference type="Gene3D" id="2.70.98.30">
    <property type="entry name" value="Golgi alpha-mannosidase II, domain 4"/>
    <property type="match status" value="1"/>
</dbReference>
<evidence type="ECO:0000256" key="15">
    <source>
        <dbReference type="ARBA" id="ARBA00093232"/>
    </source>
</evidence>
<evidence type="ECO:0000256" key="1">
    <source>
        <dbReference type="ARBA" id="ARBA00004323"/>
    </source>
</evidence>
<evidence type="ECO:0000256" key="12">
    <source>
        <dbReference type="ARBA" id="ARBA00023157"/>
    </source>
</evidence>
<keyword evidence="4 19" id="KW-0812">Transmembrane</keyword>
<dbReference type="Pfam" id="PF01074">
    <property type="entry name" value="Glyco_hydro_38N"/>
    <property type="match status" value="1"/>
</dbReference>
<dbReference type="Pfam" id="PF21260">
    <property type="entry name" value="Laman-like_dom"/>
    <property type="match status" value="1"/>
</dbReference>
<evidence type="ECO:0000256" key="5">
    <source>
        <dbReference type="ARBA" id="ARBA00022723"/>
    </source>
</evidence>
<dbReference type="InterPro" id="IPR011682">
    <property type="entry name" value="Glyco_hydro_38_C"/>
</dbReference>
<dbReference type="CDD" id="cd10809">
    <property type="entry name" value="GH38N_AMII_GMII_SfManIII_like"/>
    <property type="match status" value="1"/>
</dbReference>
<feature type="transmembrane region" description="Helical" evidence="19">
    <location>
        <begin position="5"/>
        <end position="24"/>
    </location>
</feature>
<dbReference type="SUPFAM" id="SSF88688">
    <property type="entry name" value="Families 57/38 glycoside transferase middle domain"/>
    <property type="match status" value="1"/>
</dbReference>
<dbReference type="Gene3D" id="1.20.1270.50">
    <property type="entry name" value="Glycoside hydrolase family 38, central domain"/>
    <property type="match status" value="1"/>
</dbReference>
<gene>
    <name evidence="22" type="primary">LOC109468568</name>
</gene>
<dbReference type="InterPro" id="IPR027291">
    <property type="entry name" value="Glyco_hydro_38_N_sf"/>
</dbReference>
<comment type="cofactor">
    <cofactor evidence="16">
        <name>Zn(2+)</name>
        <dbReference type="ChEBI" id="CHEBI:29105"/>
    </cofactor>
    <text evidence="16">Binds 1 zinc ion per subunit.</text>
</comment>
<keyword evidence="21" id="KW-1185">Reference proteome</keyword>
<evidence type="ECO:0000256" key="11">
    <source>
        <dbReference type="ARBA" id="ARBA00023136"/>
    </source>
</evidence>
<feature type="domain" description="Glycoside hydrolase family 38 central" evidence="20">
    <location>
        <begin position="500"/>
        <end position="586"/>
    </location>
</feature>
<dbReference type="InterPro" id="IPR013780">
    <property type="entry name" value="Glyco_hydro_b"/>
</dbReference>
<dbReference type="Gene3D" id="2.60.40.1180">
    <property type="entry name" value="Golgi alpha-mannosidase II"/>
    <property type="match status" value="1"/>
</dbReference>
<keyword evidence="13 16" id="KW-0326">Glycosidase</keyword>
<comment type="similarity">
    <text evidence="3 16">Belongs to the glycosyl hydrolase 38 family.</text>
</comment>
<feature type="region of interest" description="Disordered" evidence="18">
    <location>
        <begin position="994"/>
        <end position="1014"/>
    </location>
</feature>
<evidence type="ECO:0000256" key="13">
    <source>
        <dbReference type="ARBA" id="ARBA00023295"/>
    </source>
</evidence>
<dbReference type="InterPro" id="IPR000602">
    <property type="entry name" value="Glyco_hydro_38_N"/>
</dbReference>
<keyword evidence="10" id="KW-0333">Golgi apparatus</keyword>
<keyword evidence="6 16" id="KW-0378">Hydrolase</keyword>
<dbReference type="PANTHER" id="PTHR11607">
    <property type="entry name" value="ALPHA-MANNOSIDASE"/>
    <property type="match status" value="1"/>
</dbReference>
<evidence type="ECO:0000256" key="6">
    <source>
        <dbReference type="ARBA" id="ARBA00022801"/>
    </source>
</evidence>
<dbReference type="EC" id="3.2.1.-" evidence="16"/>
<dbReference type="GeneID" id="109468568"/>
<evidence type="ECO:0000256" key="17">
    <source>
        <dbReference type="SAM" id="Coils"/>
    </source>
</evidence>
<comment type="function">
    <text evidence="14">Catalyzes the first committed step in the biosynthesis of complex N-glycans. It controls conversion of high mannose to complex N-glycans; the final hydrolytic step in the N-glycan maturation pathway.</text>
</comment>
<comment type="catalytic activity">
    <reaction evidence="15">
        <text>N(4)-{beta-D-GlcNAc-(1-&gt;2)-alpha-D-Man-(1-&gt;3)-[alpha-D-Man-(1-&gt;3)-[alpha-D-Man-(1-&gt;6)]-alpha-D-Man-(1-&gt;6)]-beta-D-Man-(1-&gt;4)-beta-D-GlcNAc-(1-&gt;4)-beta-D-GlcNAc}-L-asparaginyl-[protein] + 2 H2O = 2 alpha-D-mannopyranose + an N(4)-{beta-D-GlcNAc-(1-&gt;2)-alpha-D-Man-(1-&gt;3)-[alpha-D-Man-(1-&gt;6)]-beta-D-Man-(1-&gt;4)-beta-D-GlcNAc-(1-&gt;4)-beta-D-GlcNAc}-L-asparaginyl-[protein]</text>
        <dbReference type="Rhea" id="RHEA:56052"/>
        <dbReference type="Rhea" id="RHEA-COMP:14368"/>
        <dbReference type="Rhea" id="RHEA-COMP:14369"/>
        <dbReference type="ChEBI" id="CHEBI:15377"/>
        <dbReference type="ChEBI" id="CHEBI:28729"/>
        <dbReference type="ChEBI" id="CHEBI:60615"/>
        <dbReference type="ChEBI" id="CHEBI:60625"/>
        <dbReference type="EC" id="3.2.1.114"/>
    </reaction>
</comment>
<dbReference type="Pfam" id="PF09261">
    <property type="entry name" value="Alpha-mann_mid"/>
    <property type="match status" value="1"/>
</dbReference>
<comment type="subcellular location">
    <subcellularLocation>
        <location evidence="1">Golgi apparatus membrane</location>
        <topology evidence="1">Single-pass type II membrane protein</topology>
    </subcellularLocation>
</comment>
<evidence type="ECO:0000256" key="18">
    <source>
        <dbReference type="SAM" id="MobiDB-lite"/>
    </source>
</evidence>
<organism evidence="21 22">
    <name type="scientific">Branchiostoma belcheri</name>
    <name type="common">Amphioxus</name>
    <dbReference type="NCBI Taxonomy" id="7741"/>
    <lineage>
        <taxon>Eukaryota</taxon>
        <taxon>Metazoa</taxon>
        <taxon>Chordata</taxon>
        <taxon>Cephalochordata</taxon>
        <taxon>Leptocardii</taxon>
        <taxon>Amphioxiformes</taxon>
        <taxon>Branchiostomatidae</taxon>
        <taxon>Branchiostoma</taxon>
    </lineage>
</organism>
<dbReference type="SUPFAM" id="SSF88713">
    <property type="entry name" value="Glycoside hydrolase/deacetylase"/>
    <property type="match status" value="1"/>
</dbReference>
<evidence type="ECO:0000256" key="2">
    <source>
        <dbReference type="ARBA" id="ARBA00004922"/>
    </source>
</evidence>